<name>A0ABT1RUI5_9FIRM</name>
<keyword evidence="1" id="KW-0067">ATP-binding</keyword>
<proteinExistence type="predicted"/>
<sequence>MLKNGGFVRKKRKLALYGAVEVGKAPLVITTGSIACMLCYKILFYTVPERVVTLEAAPPKMGGFSSFA</sequence>
<reference evidence="1 2" key="1">
    <citation type="submission" date="2022-06" db="EMBL/GenBank/DDBJ databases">
        <title>Isolation of gut microbiota from human fecal samples.</title>
        <authorList>
            <person name="Pamer E.G."/>
            <person name="Barat B."/>
            <person name="Waligurski E."/>
            <person name="Medina S."/>
            <person name="Paddock L."/>
            <person name="Mostad J."/>
        </authorList>
    </citation>
    <scope>NUCLEOTIDE SEQUENCE [LARGE SCALE GENOMIC DNA]</scope>
    <source>
        <strain evidence="1 2">SL.3.17</strain>
    </source>
</reference>
<gene>
    <name evidence="1" type="ORF">NE619_17445</name>
</gene>
<dbReference type="RefSeq" id="WP_256133715.1">
    <property type="nucleotide sequence ID" value="NZ_JANFXK010000033.1"/>
</dbReference>
<protein>
    <submittedName>
        <fullName evidence="1">ATP-binding protein</fullName>
    </submittedName>
</protein>
<keyword evidence="1" id="KW-0547">Nucleotide-binding</keyword>
<evidence type="ECO:0000313" key="1">
    <source>
        <dbReference type="EMBL" id="MCQ4638516.1"/>
    </source>
</evidence>
<dbReference type="EMBL" id="JANFXK010000033">
    <property type="protein sequence ID" value="MCQ4638516.1"/>
    <property type="molecule type" value="Genomic_DNA"/>
</dbReference>
<dbReference type="Proteomes" id="UP001524502">
    <property type="component" value="Unassembled WGS sequence"/>
</dbReference>
<accession>A0ABT1RUI5</accession>
<comment type="caution">
    <text evidence="1">The sequence shown here is derived from an EMBL/GenBank/DDBJ whole genome shotgun (WGS) entry which is preliminary data.</text>
</comment>
<dbReference type="GO" id="GO:0005524">
    <property type="term" value="F:ATP binding"/>
    <property type="evidence" value="ECO:0007669"/>
    <property type="project" value="UniProtKB-KW"/>
</dbReference>
<keyword evidence="2" id="KW-1185">Reference proteome</keyword>
<evidence type="ECO:0000313" key="2">
    <source>
        <dbReference type="Proteomes" id="UP001524502"/>
    </source>
</evidence>
<organism evidence="1 2">
    <name type="scientific">Anaerovorax odorimutans</name>
    <dbReference type="NCBI Taxonomy" id="109327"/>
    <lineage>
        <taxon>Bacteria</taxon>
        <taxon>Bacillati</taxon>
        <taxon>Bacillota</taxon>
        <taxon>Clostridia</taxon>
        <taxon>Peptostreptococcales</taxon>
        <taxon>Anaerovoracaceae</taxon>
        <taxon>Anaerovorax</taxon>
    </lineage>
</organism>